<evidence type="ECO:0000256" key="1">
    <source>
        <dbReference type="SAM" id="Phobius"/>
    </source>
</evidence>
<proteinExistence type="predicted"/>
<gene>
    <name evidence="2" type="ORF">EDWATA_00626</name>
</gene>
<accession>D4F1N4</accession>
<protein>
    <submittedName>
        <fullName evidence="2">Uncharacterized protein</fullName>
    </submittedName>
</protein>
<keyword evidence="1" id="KW-0472">Membrane</keyword>
<evidence type="ECO:0000313" key="3">
    <source>
        <dbReference type="Proteomes" id="UP000003692"/>
    </source>
</evidence>
<name>D4F1N4_EDWTA</name>
<keyword evidence="1" id="KW-0812">Transmembrane</keyword>
<comment type="caution">
    <text evidence="2">The sequence shown here is derived from an EMBL/GenBank/DDBJ whole genome shotgun (WGS) entry which is preliminary data.</text>
</comment>
<organism evidence="2 3">
    <name type="scientific">Edwardsiella tarda ATCC 23685</name>
    <dbReference type="NCBI Taxonomy" id="500638"/>
    <lineage>
        <taxon>Bacteria</taxon>
        <taxon>Pseudomonadati</taxon>
        <taxon>Pseudomonadota</taxon>
        <taxon>Gammaproteobacteria</taxon>
        <taxon>Enterobacterales</taxon>
        <taxon>Hafniaceae</taxon>
        <taxon>Edwardsiella</taxon>
    </lineage>
</organism>
<sequence>MRLIDDGQTGGRNSIKSGLMLVWFSQFIALLLSDFLYYTLCCYFMLYKLVHYALLPRDDRRFCLLTRQRGSIRISTAG</sequence>
<keyword evidence="1" id="KW-1133">Transmembrane helix</keyword>
<dbReference type="EMBL" id="ADGK01000024">
    <property type="protein sequence ID" value="EFE24328.1"/>
    <property type="molecule type" value="Genomic_DNA"/>
</dbReference>
<dbReference type="HOGENOM" id="CLU_2616373_0_0_6"/>
<feature type="transmembrane region" description="Helical" evidence="1">
    <location>
        <begin position="21"/>
        <end position="46"/>
    </location>
</feature>
<dbReference type="Proteomes" id="UP000003692">
    <property type="component" value="Unassembled WGS sequence"/>
</dbReference>
<evidence type="ECO:0000313" key="2">
    <source>
        <dbReference type="EMBL" id="EFE24328.1"/>
    </source>
</evidence>
<reference evidence="2 3" key="1">
    <citation type="submission" date="2010-02" db="EMBL/GenBank/DDBJ databases">
        <authorList>
            <person name="Weinstock G."/>
            <person name="Sodergren E."/>
            <person name="Clifton S."/>
            <person name="Fulton L."/>
            <person name="Fulton B."/>
            <person name="Courtney L."/>
            <person name="Fronick C."/>
            <person name="Harrison M."/>
            <person name="Strong C."/>
            <person name="Farmer C."/>
            <person name="Delahaunty K."/>
            <person name="Markovic C."/>
            <person name="Hall O."/>
            <person name="Minx P."/>
            <person name="Tomlinson C."/>
            <person name="Mitreva M."/>
            <person name="Nelson J."/>
            <person name="Hou S."/>
            <person name="Wollam A."/>
            <person name="Pepin K.H."/>
            <person name="Johnson M."/>
            <person name="Bhonagiri V."/>
            <person name="Zhang X."/>
            <person name="Suruliraj S."/>
            <person name="Warren W."/>
            <person name="Chinwalla A."/>
            <person name="Mardis E.R."/>
            <person name="Wilson R.K."/>
        </authorList>
    </citation>
    <scope>NUCLEOTIDE SEQUENCE [LARGE SCALE GENOMIC DNA]</scope>
    <source>
        <strain evidence="2 3">ATCC 23685</strain>
    </source>
</reference>
<dbReference type="AlphaFoldDB" id="D4F1N4"/>